<dbReference type="PANTHER" id="PTHR31446">
    <property type="entry name" value="ACID PHOSPHATASE/VANADIUM-DEPENDENT HALOPEROXIDASE-RELATED PROTEIN"/>
    <property type="match status" value="1"/>
</dbReference>
<dbReference type="SUPFAM" id="SSF48317">
    <property type="entry name" value="Acid phosphatase/Vanadium-dependent haloperoxidase"/>
    <property type="match status" value="1"/>
</dbReference>
<dbReference type="Pfam" id="PF02681">
    <property type="entry name" value="DUF212"/>
    <property type="match status" value="1"/>
</dbReference>
<accession>A0A930DRW1</accession>
<keyword evidence="1" id="KW-1133">Transmembrane helix</keyword>
<comment type="caution">
    <text evidence="2">The sequence shown here is derived from an EMBL/GenBank/DDBJ whole genome shotgun (WGS) entry which is preliminary data.</text>
</comment>
<proteinExistence type="predicted"/>
<dbReference type="RefSeq" id="WP_009534908.1">
    <property type="nucleotide sequence ID" value="NZ_CAUTPN010000026.1"/>
</dbReference>
<keyword evidence="1" id="KW-0812">Transmembrane</keyword>
<dbReference type="Proteomes" id="UP000709351">
    <property type="component" value="Unassembled WGS sequence"/>
</dbReference>
<dbReference type="AlphaFoldDB" id="A0A930DRW1"/>
<feature type="transmembrane region" description="Helical" evidence="1">
    <location>
        <begin position="12"/>
        <end position="35"/>
    </location>
</feature>
<feature type="transmembrane region" description="Helical" evidence="1">
    <location>
        <begin position="56"/>
        <end position="88"/>
    </location>
</feature>
<reference evidence="2" key="1">
    <citation type="submission" date="2020-04" db="EMBL/GenBank/DDBJ databases">
        <title>Deep metagenomics examines the oral microbiome during advanced dental caries in children, revealing novel taxa and co-occurrences with host molecules.</title>
        <authorList>
            <person name="Baker J.L."/>
            <person name="Morton J.T."/>
            <person name="Dinis M."/>
            <person name="Alvarez R."/>
            <person name="Tran N.C."/>
            <person name="Knight R."/>
            <person name="Edlund A."/>
        </authorList>
    </citation>
    <scope>NUCLEOTIDE SEQUENCE</scope>
    <source>
        <strain evidence="2">JCVI_24_bin.2</strain>
    </source>
</reference>
<sequence>MGFFMEQLLSNYLLMSALVSWFVAQLIKTAIDAYFNKGINWERMTGSGGMPSSHSSTVVALATAAGVSYGVDSAIFAVALIFAIVVMYDATGVRRETGKQAVILNRLLLDNPFSWTGKEFEKKLKEYVGHSPLQVLMGAILGLMIALIMGYLYEFIFI</sequence>
<evidence type="ECO:0000256" key="1">
    <source>
        <dbReference type="SAM" id="Phobius"/>
    </source>
</evidence>
<feature type="transmembrane region" description="Helical" evidence="1">
    <location>
        <begin position="133"/>
        <end position="153"/>
    </location>
</feature>
<protein>
    <submittedName>
        <fullName evidence="2">Divergent PAP2 family protein</fullName>
    </submittedName>
</protein>
<evidence type="ECO:0000313" key="2">
    <source>
        <dbReference type="EMBL" id="MBF1283723.1"/>
    </source>
</evidence>
<evidence type="ECO:0000313" key="3">
    <source>
        <dbReference type="Proteomes" id="UP000709351"/>
    </source>
</evidence>
<organism evidence="2 3">
    <name type="scientific">Oribacterium parvum</name>
    <dbReference type="NCBI Taxonomy" id="1501329"/>
    <lineage>
        <taxon>Bacteria</taxon>
        <taxon>Bacillati</taxon>
        <taxon>Bacillota</taxon>
        <taxon>Clostridia</taxon>
        <taxon>Lachnospirales</taxon>
        <taxon>Lachnospiraceae</taxon>
        <taxon>Oribacterium</taxon>
    </lineage>
</organism>
<name>A0A930DRW1_9FIRM</name>
<gene>
    <name evidence="2" type="ORF">HXM93_04215</name>
</gene>
<keyword evidence="1" id="KW-0472">Membrane</keyword>
<dbReference type="PANTHER" id="PTHR31446:SF29">
    <property type="entry name" value="ACID PHOSPHATASE_VANADIUM-DEPENDENT HALOPEROXIDASE-RELATED PROTEIN"/>
    <property type="match status" value="1"/>
</dbReference>
<dbReference type="EMBL" id="JABZRD010000221">
    <property type="protein sequence ID" value="MBF1283723.1"/>
    <property type="molecule type" value="Genomic_DNA"/>
</dbReference>
<dbReference type="InterPro" id="IPR036938">
    <property type="entry name" value="PAP2/HPO_sf"/>
</dbReference>
<dbReference type="CDD" id="cd01610">
    <property type="entry name" value="PAP2_like"/>
    <property type="match status" value="1"/>
</dbReference>
<dbReference type="InterPro" id="IPR003832">
    <property type="entry name" value="DUF212"/>
</dbReference>